<keyword evidence="10" id="KW-0378">Hydrolase</keyword>
<organism evidence="10 11">
    <name type="scientific">Paludibacter propionicigenes (strain DSM 17365 / JCM 13257 / WB4)</name>
    <dbReference type="NCBI Taxonomy" id="694427"/>
    <lineage>
        <taxon>Bacteria</taxon>
        <taxon>Pseudomonadati</taxon>
        <taxon>Bacteroidota</taxon>
        <taxon>Bacteroidia</taxon>
        <taxon>Bacteroidales</taxon>
        <taxon>Paludibacteraceae</taxon>
        <taxon>Paludibacter</taxon>
    </lineage>
</organism>
<comment type="function">
    <text evidence="9">Part of the high-affinity ATP-driven potassium transport (or Kdp) system, which catalyzes the hydrolysis of ATP coupled with the electrogenic transport of potassium into the cytoplasm. This subunit binds the periplasmic potassium ions and delivers the ions to the membrane domain of KdpB through an intramembrane tunnel.</text>
</comment>
<keyword evidence="11" id="KW-1185">Reference proteome</keyword>
<dbReference type="PANTHER" id="PTHR30607">
    <property type="entry name" value="POTASSIUM-TRANSPORTING ATPASE A CHAIN"/>
    <property type="match status" value="1"/>
</dbReference>
<dbReference type="PANTHER" id="PTHR30607:SF2">
    <property type="entry name" value="POTASSIUM-TRANSPORTING ATPASE POTASSIUM-BINDING SUBUNIT"/>
    <property type="match status" value="1"/>
</dbReference>
<keyword evidence="6 9" id="KW-1133">Transmembrane helix</keyword>
<comment type="subcellular location">
    <subcellularLocation>
        <location evidence="9">Cell inner membrane</location>
        <topology evidence="9">Multi-pass membrane protein</topology>
    </subcellularLocation>
</comment>
<evidence type="ECO:0000256" key="1">
    <source>
        <dbReference type="ARBA" id="ARBA00022448"/>
    </source>
</evidence>
<dbReference type="RefSeq" id="WP_013446163.1">
    <property type="nucleotide sequence ID" value="NC_014734.1"/>
</dbReference>
<evidence type="ECO:0000313" key="10">
    <source>
        <dbReference type="EMBL" id="ADQ80794.1"/>
    </source>
</evidence>
<feature type="transmembrane region" description="Helical" evidence="9">
    <location>
        <begin position="288"/>
        <end position="306"/>
    </location>
</feature>
<dbReference type="STRING" id="694427.Palpr_2664"/>
<dbReference type="InterPro" id="IPR004623">
    <property type="entry name" value="KdpA"/>
</dbReference>
<keyword evidence="1 9" id="KW-0813">Transport</keyword>
<reference evidence="10 11" key="2">
    <citation type="journal article" date="2011" name="Stand. Genomic Sci.">
        <title>Complete genome sequence of Paludibacter propionicigenes type strain (WB4).</title>
        <authorList>
            <person name="Gronow S."/>
            <person name="Munk C."/>
            <person name="Lapidus A."/>
            <person name="Nolan M."/>
            <person name="Lucas S."/>
            <person name="Hammon N."/>
            <person name="Deshpande S."/>
            <person name="Cheng J.F."/>
            <person name="Tapia R."/>
            <person name="Han C."/>
            <person name="Goodwin L."/>
            <person name="Pitluck S."/>
            <person name="Liolios K."/>
            <person name="Ivanova N."/>
            <person name="Mavromatis K."/>
            <person name="Mikhailova N."/>
            <person name="Pati A."/>
            <person name="Chen A."/>
            <person name="Palaniappan K."/>
            <person name="Land M."/>
            <person name="Hauser L."/>
            <person name="Chang Y.J."/>
            <person name="Jeffries C.D."/>
            <person name="Brambilla E."/>
            <person name="Rohde M."/>
            <person name="Goker M."/>
            <person name="Detter J.C."/>
            <person name="Woyke T."/>
            <person name="Bristow J."/>
            <person name="Eisen J.A."/>
            <person name="Markowitz V."/>
            <person name="Hugenholtz P."/>
            <person name="Kyrpides N.C."/>
            <person name="Klenk H.P."/>
        </authorList>
    </citation>
    <scope>NUCLEOTIDE SEQUENCE [LARGE SCALE GENOMIC DNA]</scope>
    <source>
        <strain evidence="11">DSM 17365 / JCM 13257 / WB4</strain>
    </source>
</reference>
<evidence type="ECO:0000256" key="3">
    <source>
        <dbReference type="ARBA" id="ARBA00022538"/>
    </source>
</evidence>
<dbReference type="GO" id="GO:0030955">
    <property type="term" value="F:potassium ion binding"/>
    <property type="evidence" value="ECO:0007669"/>
    <property type="project" value="UniProtKB-UniRule"/>
</dbReference>
<feature type="transmembrane region" description="Helical" evidence="9">
    <location>
        <begin position="71"/>
        <end position="92"/>
    </location>
</feature>
<sequence length="564" mass="60673">MFTTYDFLQIIIFLGLLIGLTPVLGNYMYKVFTGEKHLMSAPLGWLERLTYKLVGVDATEETNWKTYTFGLLLFNFIGFLFVFLLQLTQAYLPLNPANLPNVSWHSAFNTAVSFMTNTNWQGYGGETTLSYLVQMLALTVQNFVSAATGIAVLLALTKGLSRRTTDKLGNFWVDLTRSTLYVLLPLSIIFAVFLVGQGVIQNFETYQTAHTLQGAQQVIPMGPVASQEAIKQLGTNGGGFFNANSAHPFENPTPLSNLLEMLAILLIPAGLTFTYGKMVGSKRQGWTIFIVMMILLLGGLAISLYGEYSANPIFGHSALMEGKETRFGITNSVLWSTSTSAASNGSVNAMHDSLSPLAGMVAMINIMLGEIVFGGVGAGIYGMVVFIILTVFIAGLMVGRSPEYLGKKVEAFEVTMAIIANLATSFVILLFTAWAAVSTLGLSSLNNAGPHGFSEILYAFSSAAGNNGSAFAGLNANTVFYNLLLGIGMLIGRFGVIIPILAIAGNMAKKKITPVSTGTFQTDNWLFVSLLIGVIIIVGGLTYFPALSLGPIVEHLLMNNGITF</sequence>
<feature type="transmembrane region" description="Helical" evidence="9">
    <location>
        <begin position="6"/>
        <end position="29"/>
    </location>
</feature>
<dbReference type="AlphaFoldDB" id="E4T7V0"/>
<dbReference type="OrthoDB" id="9763796at2"/>
<keyword evidence="7 9" id="KW-0406">Ion transport</keyword>
<keyword evidence="4 9" id="KW-0812">Transmembrane</keyword>
<dbReference type="Pfam" id="PF03814">
    <property type="entry name" value="KdpA"/>
    <property type="match status" value="1"/>
</dbReference>
<protein>
    <recommendedName>
        <fullName evidence="9">Potassium-transporting ATPase potassium-binding subunit</fullName>
    </recommendedName>
    <alternativeName>
        <fullName evidence="9">ATP phosphohydrolase [potassium-transporting] A chain</fullName>
    </alternativeName>
    <alternativeName>
        <fullName evidence="9">Potassium-binding and translocating subunit A</fullName>
    </alternativeName>
    <alternativeName>
        <fullName evidence="9">Potassium-translocating ATPase A chain</fullName>
    </alternativeName>
</protein>
<feature type="transmembrane region" description="Helical" evidence="9">
    <location>
        <begin position="525"/>
        <end position="546"/>
    </location>
</feature>
<name>E4T7V0_PALPW</name>
<feature type="transmembrane region" description="Helical" evidence="9">
    <location>
        <begin position="131"/>
        <end position="157"/>
    </location>
</feature>
<dbReference type="GO" id="GO:0008556">
    <property type="term" value="F:P-type potassium transmembrane transporter activity"/>
    <property type="evidence" value="ECO:0007669"/>
    <property type="project" value="InterPro"/>
</dbReference>
<dbReference type="PIRSF" id="PIRSF001294">
    <property type="entry name" value="K_ATPaseA"/>
    <property type="match status" value="1"/>
</dbReference>
<gene>
    <name evidence="9" type="primary">kdpA</name>
    <name evidence="10" type="ordered locus">Palpr_2664</name>
</gene>
<dbReference type="HAMAP" id="MF_00275">
    <property type="entry name" value="KdpA"/>
    <property type="match status" value="1"/>
</dbReference>
<accession>E4T7V0</accession>
<evidence type="ECO:0000256" key="5">
    <source>
        <dbReference type="ARBA" id="ARBA00022958"/>
    </source>
</evidence>
<dbReference type="HOGENOM" id="CLU_018614_3_0_10"/>
<keyword evidence="2 9" id="KW-1003">Cell membrane</keyword>
<evidence type="ECO:0000256" key="8">
    <source>
        <dbReference type="ARBA" id="ARBA00023136"/>
    </source>
</evidence>
<proteinExistence type="inferred from homology"/>
<reference key="1">
    <citation type="submission" date="2010-11" db="EMBL/GenBank/DDBJ databases">
        <title>The complete genome of Paludibacter propionicigenes DSM 17365.</title>
        <authorList>
            <consortium name="US DOE Joint Genome Institute (JGI-PGF)"/>
            <person name="Lucas S."/>
            <person name="Copeland A."/>
            <person name="Lapidus A."/>
            <person name="Bruce D."/>
            <person name="Goodwin L."/>
            <person name="Pitluck S."/>
            <person name="Kyrpides N."/>
            <person name="Mavromatis K."/>
            <person name="Ivanova N."/>
            <person name="Munk A.C."/>
            <person name="Brettin T."/>
            <person name="Detter J.C."/>
            <person name="Han C."/>
            <person name="Tapia R."/>
            <person name="Land M."/>
            <person name="Hauser L."/>
            <person name="Markowitz V."/>
            <person name="Cheng J.-F."/>
            <person name="Hugenholtz P."/>
            <person name="Woyke T."/>
            <person name="Wu D."/>
            <person name="Gronow S."/>
            <person name="Wellnitz S."/>
            <person name="Brambilla E."/>
            <person name="Klenk H.-P."/>
            <person name="Eisen J.A."/>
        </authorList>
    </citation>
    <scope>NUCLEOTIDE SEQUENCE</scope>
    <source>
        <strain>WB4</strain>
    </source>
</reference>
<dbReference type="eggNOG" id="COG2060">
    <property type="taxonomic scope" value="Bacteria"/>
</dbReference>
<keyword evidence="8 9" id="KW-0472">Membrane</keyword>
<dbReference type="GO" id="GO:0005886">
    <property type="term" value="C:plasma membrane"/>
    <property type="evidence" value="ECO:0007669"/>
    <property type="project" value="UniProtKB-SubCell"/>
</dbReference>
<dbReference type="Proteomes" id="UP000008718">
    <property type="component" value="Chromosome"/>
</dbReference>
<keyword evidence="5 9" id="KW-0630">Potassium</keyword>
<dbReference type="EMBL" id="CP002345">
    <property type="protein sequence ID" value="ADQ80794.1"/>
    <property type="molecule type" value="Genomic_DNA"/>
</dbReference>
<feature type="transmembrane region" description="Helical" evidence="9">
    <location>
        <begin position="178"/>
        <end position="200"/>
    </location>
</feature>
<dbReference type="NCBIfam" id="TIGR00680">
    <property type="entry name" value="kdpA"/>
    <property type="match status" value="1"/>
</dbReference>
<dbReference type="GO" id="GO:0016787">
    <property type="term" value="F:hydrolase activity"/>
    <property type="evidence" value="ECO:0007669"/>
    <property type="project" value="UniProtKB-KW"/>
</dbReference>
<evidence type="ECO:0000256" key="6">
    <source>
        <dbReference type="ARBA" id="ARBA00022989"/>
    </source>
</evidence>
<feature type="transmembrane region" description="Helical" evidence="9">
    <location>
        <begin position="258"/>
        <end position="276"/>
    </location>
</feature>
<evidence type="ECO:0000256" key="7">
    <source>
        <dbReference type="ARBA" id="ARBA00023065"/>
    </source>
</evidence>
<comment type="similarity">
    <text evidence="9">Belongs to the KdpA family.</text>
</comment>
<dbReference type="KEGG" id="ppn:Palpr_2664"/>
<feature type="transmembrane region" description="Helical" evidence="9">
    <location>
        <begin position="371"/>
        <end position="399"/>
    </location>
</feature>
<keyword evidence="9" id="KW-0997">Cell inner membrane</keyword>
<feature type="transmembrane region" description="Helical" evidence="9">
    <location>
        <begin position="411"/>
        <end position="437"/>
    </location>
</feature>
<evidence type="ECO:0000313" key="11">
    <source>
        <dbReference type="Proteomes" id="UP000008718"/>
    </source>
</evidence>
<evidence type="ECO:0000256" key="2">
    <source>
        <dbReference type="ARBA" id="ARBA00022475"/>
    </source>
</evidence>
<evidence type="ECO:0000256" key="4">
    <source>
        <dbReference type="ARBA" id="ARBA00022692"/>
    </source>
</evidence>
<feature type="transmembrane region" description="Helical" evidence="9">
    <location>
        <begin position="479"/>
        <end position="504"/>
    </location>
</feature>
<keyword evidence="3 9" id="KW-0633">Potassium transport</keyword>
<evidence type="ECO:0000256" key="9">
    <source>
        <dbReference type="HAMAP-Rule" id="MF_00275"/>
    </source>
</evidence>
<comment type="subunit">
    <text evidence="9">The system is composed of three essential subunits: KdpA, KdpB and KdpC.</text>
</comment>